<keyword evidence="5" id="KW-0804">Transcription</keyword>
<accession>A0A8X7BW56</accession>
<dbReference type="InterPro" id="IPR006630">
    <property type="entry name" value="La_HTH"/>
</dbReference>
<evidence type="ECO:0000256" key="5">
    <source>
        <dbReference type="ARBA" id="ARBA00023163"/>
    </source>
</evidence>
<keyword evidence="13" id="KW-1185">Reference proteome</keyword>
<feature type="domain" description="XRRM" evidence="11">
    <location>
        <begin position="394"/>
        <end position="505"/>
    </location>
</feature>
<keyword evidence="3 7" id="KW-0694">RNA-binding</keyword>
<evidence type="ECO:0000259" key="11">
    <source>
        <dbReference type="PROSITE" id="PS51939"/>
    </source>
</evidence>
<dbReference type="SUPFAM" id="SSF46785">
    <property type="entry name" value="Winged helix' DNA-binding domain"/>
    <property type="match status" value="1"/>
</dbReference>
<evidence type="ECO:0000313" key="12">
    <source>
        <dbReference type="EMBL" id="GFY47236.1"/>
    </source>
</evidence>
<dbReference type="PRINTS" id="PR00302">
    <property type="entry name" value="LUPUSLA"/>
</dbReference>
<dbReference type="InterPro" id="IPR014886">
    <property type="entry name" value="La_xRRM"/>
</dbReference>
<keyword evidence="4" id="KW-0805">Transcription regulation</keyword>
<dbReference type="GO" id="GO:1990904">
    <property type="term" value="C:ribonucleoprotein complex"/>
    <property type="evidence" value="ECO:0007669"/>
    <property type="project" value="UniProtKB-UniRule"/>
</dbReference>
<comment type="similarity">
    <text evidence="2">Belongs to the LARP7 family.</text>
</comment>
<evidence type="ECO:0000256" key="2">
    <source>
        <dbReference type="ARBA" id="ARBA00008680"/>
    </source>
</evidence>
<feature type="compositionally biased region" description="Polar residues" evidence="8">
    <location>
        <begin position="291"/>
        <end position="302"/>
    </location>
</feature>
<feature type="compositionally biased region" description="Basic residues" evidence="8">
    <location>
        <begin position="322"/>
        <end position="333"/>
    </location>
</feature>
<dbReference type="CDD" id="cd07323">
    <property type="entry name" value="LAM"/>
    <property type="match status" value="1"/>
</dbReference>
<reference evidence="12" key="1">
    <citation type="submission" date="2020-08" db="EMBL/GenBank/DDBJ databases">
        <title>Multicomponent nature underlies the extraordinary mechanical properties of spider dragline silk.</title>
        <authorList>
            <person name="Kono N."/>
            <person name="Nakamura H."/>
            <person name="Mori M."/>
            <person name="Yoshida Y."/>
            <person name="Ohtoshi R."/>
            <person name="Malay A.D."/>
            <person name="Moran D.A.P."/>
            <person name="Tomita M."/>
            <person name="Numata K."/>
            <person name="Arakawa K."/>
        </authorList>
    </citation>
    <scope>NUCLEOTIDE SEQUENCE</scope>
</reference>
<dbReference type="AlphaFoldDB" id="A0A8X7BW56"/>
<feature type="domain" description="HTH La-type RNA-binding" evidence="10">
    <location>
        <begin position="16"/>
        <end position="107"/>
    </location>
</feature>
<organism evidence="12 13">
    <name type="scientific">Trichonephila inaurata madagascariensis</name>
    <dbReference type="NCBI Taxonomy" id="2747483"/>
    <lineage>
        <taxon>Eukaryota</taxon>
        <taxon>Metazoa</taxon>
        <taxon>Ecdysozoa</taxon>
        <taxon>Arthropoda</taxon>
        <taxon>Chelicerata</taxon>
        <taxon>Arachnida</taxon>
        <taxon>Araneae</taxon>
        <taxon>Araneomorphae</taxon>
        <taxon>Entelegynae</taxon>
        <taxon>Araneoidea</taxon>
        <taxon>Nephilidae</taxon>
        <taxon>Trichonephila</taxon>
        <taxon>Trichonephila inaurata</taxon>
    </lineage>
</organism>
<evidence type="ECO:0000256" key="4">
    <source>
        <dbReference type="ARBA" id="ARBA00023015"/>
    </source>
</evidence>
<dbReference type="PANTHER" id="PTHR22792">
    <property type="entry name" value="LUPUS LA PROTEIN-RELATED"/>
    <property type="match status" value="1"/>
</dbReference>
<gene>
    <name evidence="12" type="primary">LARP7</name>
    <name evidence="12" type="ORF">TNIN_1271</name>
</gene>
<feature type="domain" description="RRM" evidence="9">
    <location>
        <begin position="112"/>
        <end position="196"/>
    </location>
</feature>
<protein>
    <submittedName>
        <fullName evidence="12">La-related protein 7</fullName>
    </submittedName>
</protein>
<keyword evidence="6" id="KW-0539">Nucleus</keyword>
<dbReference type="InterPro" id="IPR036390">
    <property type="entry name" value="WH_DNA-bd_sf"/>
</dbReference>
<dbReference type="GO" id="GO:0006396">
    <property type="term" value="P:RNA processing"/>
    <property type="evidence" value="ECO:0007669"/>
    <property type="project" value="InterPro"/>
</dbReference>
<dbReference type="InterPro" id="IPR036388">
    <property type="entry name" value="WH-like_DNA-bd_sf"/>
</dbReference>
<dbReference type="PROSITE" id="PS50961">
    <property type="entry name" value="HTH_LA"/>
    <property type="match status" value="1"/>
</dbReference>
<evidence type="ECO:0000259" key="10">
    <source>
        <dbReference type="PROSITE" id="PS50961"/>
    </source>
</evidence>
<dbReference type="InterPro" id="IPR000504">
    <property type="entry name" value="RRM_dom"/>
</dbReference>
<dbReference type="PROSITE" id="PS50102">
    <property type="entry name" value="RRM"/>
    <property type="match status" value="1"/>
</dbReference>
<feature type="region of interest" description="Disordered" evidence="8">
    <location>
        <begin position="184"/>
        <end position="204"/>
    </location>
</feature>
<comment type="subcellular location">
    <subcellularLocation>
        <location evidence="1">Nucleus</location>
    </subcellularLocation>
</comment>
<dbReference type="Pfam" id="PF00076">
    <property type="entry name" value="RRM_1"/>
    <property type="match status" value="1"/>
</dbReference>
<dbReference type="InterPro" id="IPR045180">
    <property type="entry name" value="La_dom_prot"/>
</dbReference>
<evidence type="ECO:0000259" key="9">
    <source>
        <dbReference type="PROSITE" id="PS50102"/>
    </source>
</evidence>
<evidence type="ECO:0000256" key="8">
    <source>
        <dbReference type="SAM" id="MobiDB-lite"/>
    </source>
</evidence>
<feature type="compositionally biased region" description="Basic and acidic residues" evidence="8">
    <location>
        <begin position="189"/>
        <end position="204"/>
    </location>
</feature>
<dbReference type="GO" id="GO:0003723">
    <property type="term" value="F:RNA binding"/>
    <property type="evidence" value="ECO:0007669"/>
    <property type="project" value="UniProtKB-UniRule"/>
</dbReference>
<evidence type="ECO:0000256" key="7">
    <source>
        <dbReference type="PROSITE-ProRule" id="PRU00332"/>
    </source>
</evidence>
<evidence type="ECO:0000256" key="6">
    <source>
        <dbReference type="ARBA" id="ARBA00023242"/>
    </source>
</evidence>
<dbReference type="SUPFAM" id="SSF54928">
    <property type="entry name" value="RNA-binding domain, RBD"/>
    <property type="match status" value="1"/>
</dbReference>
<dbReference type="Gene3D" id="3.30.70.330">
    <property type="match status" value="2"/>
</dbReference>
<dbReference type="GO" id="GO:0005634">
    <property type="term" value="C:nucleus"/>
    <property type="evidence" value="ECO:0007669"/>
    <property type="project" value="UniProtKB-SubCell"/>
</dbReference>
<dbReference type="OrthoDB" id="439993at2759"/>
<dbReference type="Pfam" id="PF08777">
    <property type="entry name" value="RRM_3"/>
    <property type="match status" value="1"/>
</dbReference>
<dbReference type="InterPro" id="IPR035979">
    <property type="entry name" value="RBD_domain_sf"/>
</dbReference>
<dbReference type="InterPro" id="IPR002344">
    <property type="entry name" value="Lupus_La"/>
</dbReference>
<dbReference type="Pfam" id="PF05383">
    <property type="entry name" value="La"/>
    <property type="match status" value="1"/>
</dbReference>
<dbReference type="Proteomes" id="UP000886998">
    <property type="component" value="Unassembled WGS sequence"/>
</dbReference>
<dbReference type="PROSITE" id="PS51939">
    <property type="entry name" value="XRRM"/>
    <property type="match status" value="1"/>
</dbReference>
<comment type="caution">
    <text evidence="12">The sequence shown here is derived from an EMBL/GenBank/DDBJ whole genome shotgun (WGS) entry which is preliminary data.</text>
</comment>
<evidence type="ECO:0000256" key="3">
    <source>
        <dbReference type="ARBA" id="ARBA00022884"/>
    </source>
</evidence>
<dbReference type="EMBL" id="BMAV01005850">
    <property type="protein sequence ID" value="GFY47236.1"/>
    <property type="molecule type" value="Genomic_DNA"/>
</dbReference>
<dbReference type="SMART" id="SM00715">
    <property type="entry name" value="LA"/>
    <property type="match status" value="1"/>
</dbReference>
<feature type="region of interest" description="Disordered" evidence="8">
    <location>
        <begin position="279"/>
        <end position="338"/>
    </location>
</feature>
<evidence type="ECO:0000256" key="1">
    <source>
        <dbReference type="ARBA" id="ARBA00004123"/>
    </source>
</evidence>
<dbReference type="SMART" id="SM00360">
    <property type="entry name" value="RRM"/>
    <property type="match status" value="1"/>
</dbReference>
<name>A0A8X7BW56_9ARAC</name>
<dbReference type="PANTHER" id="PTHR22792:SF62">
    <property type="entry name" value="LA-RELATED PROTEIN 7"/>
    <property type="match status" value="1"/>
</dbReference>
<proteinExistence type="inferred from homology"/>
<evidence type="ECO:0000313" key="13">
    <source>
        <dbReference type="Proteomes" id="UP000886998"/>
    </source>
</evidence>
<sequence length="518" mass="59978">MEADSIDSKIPKPLKGKKKKKLFLKIKQQMEFYFSDSNLAKDSFLCNLLKKDPEGYVDLEIFKSFNKIKELTDDVSTIAEAVSKSNILQVSADKTKIKRVVPLGDMKDFDACTLYVEKLPPHADQKWIRDVFERFGRVDHVNIPRYNISNKIKGFAFIEFGEPESIEKACEYFRISLEKENVDSNGEQVESKSDKTKRTYFNKKEDNGKKFRKRRISAGGDDFPEKKVSNVCSEESHEKCREIPINITEGKLSHKRKLEMDGGSDYEKPFKKPKESVIEYSEEMSDLEKSNAAQPNQQYSVEKQNEVDNAGNNSKDDNADKSKRKKKHRKKNHNHAERPILRVMPKSEWKVYRNKYLSLQKATMKYLKKEILRETEELKDQENPKTDDTKKGFHFQSGVIIKITLTDSITDPPDIKEQVKAVAQVAYIDAELGCSEMFLRCHTPEEANFLIQEDKLNNLGAVNLLKGSEEEAYWKKIEENRKAKFSMPKLSKKRGRDKIIAKAAKLAEQKNKHIYFDD</sequence>
<dbReference type="InterPro" id="IPR012677">
    <property type="entry name" value="Nucleotide-bd_a/b_plait_sf"/>
</dbReference>
<dbReference type="Gene3D" id="1.10.10.10">
    <property type="entry name" value="Winged helix-like DNA-binding domain superfamily/Winged helix DNA-binding domain"/>
    <property type="match status" value="1"/>
</dbReference>